<name>A0A7W7ZUW7_9BACT</name>
<feature type="signal peptide" evidence="2">
    <location>
        <begin position="1"/>
        <end position="30"/>
    </location>
</feature>
<keyword evidence="2" id="KW-0732">Signal</keyword>
<reference evidence="3 4" key="1">
    <citation type="submission" date="2020-08" db="EMBL/GenBank/DDBJ databases">
        <title>Genomic Encyclopedia of Type Strains, Phase IV (KMG-V): Genome sequencing to study the core and pangenomes of soil and plant-associated prokaryotes.</title>
        <authorList>
            <person name="Whitman W."/>
        </authorList>
    </citation>
    <scope>NUCLEOTIDE SEQUENCE [LARGE SCALE GENOMIC DNA]</scope>
    <source>
        <strain evidence="3 4">X5P3</strain>
    </source>
</reference>
<dbReference type="InterPro" id="IPR013783">
    <property type="entry name" value="Ig-like_fold"/>
</dbReference>
<dbReference type="InterPro" id="IPR035986">
    <property type="entry name" value="PKD_dom_sf"/>
</dbReference>
<proteinExistence type="predicted"/>
<dbReference type="Gene3D" id="2.60.40.10">
    <property type="entry name" value="Immunoglobulins"/>
    <property type="match status" value="1"/>
</dbReference>
<dbReference type="AlphaFoldDB" id="A0A7W7ZUW7"/>
<sequence length="567" mass="58754">MSYRPFRSIGRCLLAASAVSFGIVSLSAQTAPSTTAPSGPNPSRVDLFVGYSYFGAHGEVKPSDIPYSSINVGAIGSGAYYFNKYVGGEVVYVSHHGFGGDTGQSNDGFDSLSAGPIFRAPMQNFTLFAHGLVGIGRLLGPNNDNPALFEHEPWTYGPALTVGGGMDYDTPLFHHHLGIRLFQADFRYVHADFGPVATTVTPPFTTVPPVYGTPWLGGRANLNGVDLSTGILWHIGSVVPPPPVTYACAVTAPTGPIYPGDVVTITGTATNLAAKGKTNYTWTSDSGPVSGSADVASIDTKSLQPGNYTVKGKISQGNKVYQNAECSAQFTVTPFAPPTVGCSANPSTVNPGDPSTITASGVSPQNRPLTYSYSATAGSISGNTSTATLTTAGVAPGTVTVTCNVVDDKGQSASQMTTVTVAAPVVAPTPVTTTSLCTIAFNRDVKRPTRVDNEAKACLDDIALSAQRDPQAKLAVIGNAAANEKMAEHKAAERAVNEKAYLVTEKGVDSSRISVYTGSAGDKSAATTIIPVGATLDTTGLTPVDESAIKVQPRKSLGAGHRHHHKG</sequence>
<evidence type="ECO:0008006" key="5">
    <source>
        <dbReference type="Google" id="ProtNLM"/>
    </source>
</evidence>
<feature type="chain" id="PRO_5031281865" description="PKD domain containing protein" evidence="2">
    <location>
        <begin position="31"/>
        <end position="567"/>
    </location>
</feature>
<evidence type="ECO:0000256" key="2">
    <source>
        <dbReference type="SAM" id="SignalP"/>
    </source>
</evidence>
<comment type="caution">
    <text evidence="3">The sequence shown here is derived from an EMBL/GenBank/DDBJ whole genome shotgun (WGS) entry which is preliminary data.</text>
</comment>
<evidence type="ECO:0000313" key="3">
    <source>
        <dbReference type="EMBL" id="MBB5066615.1"/>
    </source>
</evidence>
<evidence type="ECO:0000256" key="1">
    <source>
        <dbReference type="SAM" id="MobiDB-lite"/>
    </source>
</evidence>
<organism evidence="3 4">
    <name type="scientific">Granulicella mallensis</name>
    <dbReference type="NCBI Taxonomy" id="940614"/>
    <lineage>
        <taxon>Bacteria</taxon>
        <taxon>Pseudomonadati</taxon>
        <taxon>Acidobacteriota</taxon>
        <taxon>Terriglobia</taxon>
        <taxon>Terriglobales</taxon>
        <taxon>Acidobacteriaceae</taxon>
        <taxon>Granulicella</taxon>
    </lineage>
</organism>
<evidence type="ECO:0000313" key="4">
    <source>
        <dbReference type="Proteomes" id="UP000584867"/>
    </source>
</evidence>
<dbReference type="RefSeq" id="WP_184260508.1">
    <property type="nucleotide sequence ID" value="NZ_JACHIO010000031.1"/>
</dbReference>
<dbReference type="EMBL" id="JACHIO010000031">
    <property type="protein sequence ID" value="MBB5066615.1"/>
    <property type="molecule type" value="Genomic_DNA"/>
</dbReference>
<accession>A0A7W7ZUW7</accession>
<dbReference type="Proteomes" id="UP000584867">
    <property type="component" value="Unassembled WGS sequence"/>
</dbReference>
<gene>
    <name evidence="3" type="ORF">HDF15_004996</name>
</gene>
<feature type="region of interest" description="Disordered" evidence="1">
    <location>
        <begin position="547"/>
        <end position="567"/>
    </location>
</feature>
<dbReference type="SUPFAM" id="SSF49299">
    <property type="entry name" value="PKD domain"/>
    <property type="match status" value="1"/>
</dbReference>
<protein>
    <recommendedName>
        <fullName evidence="5">PKD domain containing protein</fullName>
    </recommendedName>
</protein>